<comment type="caution">
    <text evidence="2">The sequence shown here is derived from an EMBL/GenBank/DDBJ whole genome shotgun (WGS) entry which is preliminary data.</text>
</comment>
<keyword evidence="3" id="KW-1185">Reference proteome</keyword>
<feature type="region of interest" description="Disordered" evidence="1">
    <location>
        <begin position="173"/>
        <end position="196"/>
    </location>
</feature>
<evidence type="ECO:0000313" key="3">
    <source>
        <dbReference type="Proteomes" id="UP001430356"/>
    </source>
</evidence>
<evidence type="ECO:0000256" key="1">
    <source>
        <dbReference type="SAM" id="MobiDB-lite"/>
    </source>
</evidence>
<dbReference type="InterPro" id="IPR039963">
    <property type="entry name" value="Unchar_22kDa"/>
</dbReference>
<dbReference type="EMBL" id="JAECZO010000030">
    <property type="protein sequence ID" value="KAK7194022.1"/>
    <property type="molecule type" value="Genomic_DNA"/>
</dbReference>
<protein>
    <submittedName>
        <fullName evidence="2">Uncharacterized protein</fullName>
    </submittedName>
</protein>
<dbReference type="PANTHER" id="PTHR38828:SF1">
    <property type="match status" value="1"/>
</dbReference>
<reference evidence="2 3" key="1">
    <citation type="journal article" date="2021" name="MBio">
        <title>A New Model Trypanosomatid, Novymonas esmeraldas: Genomic Perception of Its 'Candidatus Pandoraea novymonadis' Endosymbiont.</title>
        <authorList>
            <person name="Zakharova A."/>
            <person name="Saura A."/>
            <person name="Butenko A."/>
            <person name="Podesvova L."/>
            <person name="Warmusova S."/>
            <person name="Kostygov A.Y."/>
            <person name="Nenarokova A."/>
            <person name="Lukes J."/>
            <person name="Opperdoes F.R."/>
            <person name="Yurchenko V."/>
        </authorList>
    </citation>
    <scope>NUCLEOTIDE SEQUENCE [LARGE SCALE GENOMIC DNA]</scope>
    <source>
        <strain evidence="2 3">E262AT.01</strain>
    </source>
</reference>
<dbReference type="PANTHER" id="PTHR38828">
    <property type="match status" value="1"/>
</dbReference>
<accession>A0AAW0EL54</accession>
<organism evidence="2 3">
    <name type="scientific">Novymonas esmeraldas</name>
    <dbReference type="NCBI Taxonomy" id="1808958"/>
    <lineage>
        <taxon>Eukaryota</taxon>
        <taxon>Discoba</taxon>
        <taxon>Euglenozoa</taxon>
        <taxon>Kinetoplastea</taxon>
        <taxon>Metakinetoplastina</taxon>
        <taxon>Trypanosomatida</taxon>
        <taxon>Trypanosomatidae</taxon>
        <taxon>Novymonas</taxon>
    </lineage>
</organism>
<sequence>MSAAHVEHGASGRCLTSEELQRSVDRLSRSNRPEVELPPLVPRRTITKEALDKRIHHLYDASLERRQREREEVARQMEAAIAKNTTMTATTISASDVEALVHHLYDETLELKKSNFDKMYMQETAHYQRNTRKLTAKEQASATDRLYREGMERERSKHIALYEKYVVARHAPPPYRSREELAASADRMTRGEGIAS</sequence>
<proteinExistence type="predicted"/>
<dbReference type="AlphaFoldDB" id="A0AAW0EL54"/>
<gene>
    <name evidence="2" type="ORF">NESM_000314600</name>
</gene>
<dbReference type="Proteomes" id="UP001430356">
    <property type="component" value="Unassembled WGS sequence"/>
</dbReference>
<evidence type="ECO:0000313" key="2">
    <source>
        <dbReference type="EMBL" id="KAK7194022.1"/>
    </source>
</evidence>
<name>A0AAW0EL54_9TRYP</name>